<protein>
    <submittedName>
        <fullName evidence="1">Uncharacterized protein</fullName>
    </submittedName>
</protein>
<comment type="caution">
    <text evidence="1">The sequence shown here is derived from an EMBL/GenBank/DDBJ whole genome shotgun (WGS) entry which is preliminary data.</text>
</comment>
<accession>X1L881</accession>
<evidence type="ECO:0000313" key="1">
    <source>
        <dbReference type="EMBL" id="GAI15263.1"/>
    </source>
</evidence>
<gene>
    <name evidence="1" type="ORF">S06H3_20605</name>
</gene>
<reference evidence="1" key="1">
    <citation type="journal article" date="2014" name="Front. Microbiol.">
        <title>High frequency of phylogenetically diverse reductive dehalogenase-homologous genes in deep subseafloor sedimentary metagenomes.</title>
        <authorList>
            <person name="Kawai M."/>
            <person name="Futagami T."/>
            <person name="Toyoda A."/>
            <person name="Takaki Y."/>
            <person name="Nishi S."/>
            <person name="Hori S."/>
            <person name="Arai W."/>
            <person name="Tsubouchi T."/>
            <person name="Morono Y."/>
            <person name="Uchiyama I."/>
            <person name="Ito T."/>
            <person name="Fujiyama A."/>
            <person name="Inagaki F."/>
            <person name="Takami H."/>
        </authorList>
    </citation>
    <scope>NUCLEOTIDE SEQUENCE</scope>
    <source>
        <strain evidence="1">Expedition CK06-06</strain>
    </source>
</reference>
<organism evidence="1">
    <name type="scientific">marine sediment metagenome</name>
    <dbReference type="NCBI Taxonomy" id="412755"/>
    <lineage>
        <taxon>unclassified sequences</taxon>
        <taxon>metagenomes</taxon>
        <taxon>ecological metagenomes</taxon>
    </lineage>
</organism>
<name>X1L881_9ZZZZ</name>
<proteinExistence type="predicted"/>
<dbReference type="EMBL" id="BARV01010690">
    <property type="protein sequence ID" value="GAI15263.1"/>
    <property type="molecule type" value="Genomic_DNA"/>
</dbReference>
<feature type="non-terminal residue" evidence="1">
    <location>
        <position position="85"/>
    </location>
</feature>
<sequence length="85" mass="9933">MRKLKVAVLGWEPPSRNRVVTGAGMYLGYLAELGVFARARGRKLSLTFIVPSQRDRLVHREGYRVLFVRTPRFREHRPYDADVLY</sequence>
<dbReference type="AlphaFoldDB" id="X1L881"/>